<dbReference type="Gene3D" id="3.40.30.10">
    <property type="entry name" value="Glutaredoxin"/>
    <property type="match status" value="1"/>
</dbReference>
<evidence type="ECO:0000313" key="2">
    <source>
        <dbReference type="EMBL" id="QQE72601.1"/>
    </source>
</evidence>
<dbReference type="Proteomes" id="UP000677234">
    <property type="component" value="Chromosome"/>
</dbReference>
<feature type="region of interest" description="Disordered" evidence="1">
    <location>
        <begin position="94"/>
        <end position="124"/>
    </location>
</feature>
<name>A0A7T5JM28_9BACL</name>
<dbReference type="EMBL" id="CP073708">
    <property type="protein sequence ID" value="QUO39678.1"/>
    <property type="molecule type" value="Genomic_DNA"/>
</dbReference>
<dbReference type="SUPFAM" id="SSF52833">
    <property type="entry name" value="Thioredoxin-like"/>
    <property type="match status" value="1"/>
</dbReference>
<accession>A0A7T5JM28</accession>
<sequence>MSTWNLSRTKQHVFLCNGGSCTREGAEELTKAIRAAITDAGLDDQVHTTKTMCNGRCEDSCVVIVYPEGIWYRKMTPQLAREFVLKQLVGGEPLPGHVSHQRGENGFERAGEAPEGIFKSEKKK</sequence>
<dbReference type="RefSeq" id="WP_198826234.1">
    <property type="nucleotide sequence ID" value="NZ_CP066308.1"/>
</dbReference>
<feature type="compositionally biased region" description="Basic and acidic residues" evidence="1">
    <location>
        <begin position="101"/>
        <end position="112"/>
    </location>
</feature>
<dbReference type="InterPro" id="IPR036249">
    <property type="entry name" value="Thioredoxin-like_sf"/>
</dbReference>
<reference evidence="2 4" key="1">
    <citation type="submission" date="2020-12" db="EMBL/GenBank/DDBJ databases">
        <title>strain FJAT-54423T represents a novel species of the genus Brevibacillus.</title>
        <authorList>
            <person name="Tang R."/>
        </authorList>
    </citation>
    <scope>NUCLEOTIDE SEQUENCE [LARGE SCALE GENOMIC DNA]</scope>
    <source>
        <strain evidence="2 4">FJAT-54423</strain>
    </source>
</reference>
<dbReference type="CDD" id="cd02980">
    <property type="entry name" value="TRX_Fd_family"/>
    <property type="match status" value="1"/>
</dbReference>
<evidence type="ECO:0000313" key="3">
    <source>
        <dbReference type="EMBL" id="QUO39678.1"/>
    </source>
</evidence>
<keyword evidence="5" id="KW-1185">Reference proteome</keyword>
<dbReference type="KEGG" id="bcop:JD108_11495"/>
<proteinExistence type="predicted"/>
<evidence type="ECO:0000256" key="1">
    <source>
        <dbReference type="SAM" id="MobiDB-lite"/>
    </source>
</evidence>
<dbReference type="EMBL" id="CP066308">
    <property type="protein sequence ID" value="QQE72601.1"/>
    <property type="molecule type" value="Genomic_DNA"/>
</dbReference>
<dbReference type="Proteomes" id="UP000595847">
    <property type="component" value="Chromosome"/>
</dbReference>
<dbReference type="AlphaFoldDB" id="A0A7T5JM28"/>
<gene>
    <name evidence="2" type="ORF">JD108_11495</name>
    <name evidence="3" type="ORF">KDJ56_11440</name>
</gene>
<reference evidence="3" key="2">
    <citation type="submission" date="2021-04" db="EMBL/GenBank/DDBJ databases">
        <title>Brevibacillus composti FJAT-54423, complete genome.</title>
        <authorList>
            <person name="Tang R."/>
        </authorList>
    </citation>
    <scope>NUCLEOTIDE SEQUENCE</scope>
    <source>
        <strain evidence="3">FJAT-54424</strain>
    </source>
</reference>
<protein>
    <submittedName>
        <fullName evidence="2">(2Fe-2S) ferredoxin domain-containing protein</fullName>
    </submittedName>
</protein>
<evidence type="ECO:0000313" key="5">
    <source>
        <dbReference type="Proteomes" id="UP000677234"/>
    </source>
</evidence>
<evidence type="ECO:0000313" key="4">
    <source>
        <dbReference type="Proteomes" id="UP000595847"/>
    </source>
</evidence>
<organism evidence="2 4">
    <name type="scientific">Brevibacillus composti</name>
    <dbReference type="NCBI Taxonomy" id="2796470"/>
    <lineage>
        <taxon>Bacteria</taxon>
        <taxon>Bacillati</taxon>
        <taxon>Bacillota</taxon>
        <taxon>Bacilli</taxon>
        <taxon>Bacillales</taxon>
        <taxon>Paenibacillaceae</taxon>
        <taxon>Brevibacillus</taxon>
    </lineage>
</organism>